<dbReference type="Proteomes" id="UP001597083">
    <property type="component" value="Unassembled WGS sequence"/>
</dbReference>
<dbReference type="GO" id="GO:0016874">
    <property type="term" value="F:ligase activity"/>
    <property type="evidence" value="ECO:0007669"/>
    <property type="project" value="UniProtKB-KW"/>
</dbReference>
<keyword evidence="2" id="KW-1185">Reference proteome</keyword>
<proteinExistence type="predicted"/>
<dbReference type="EMBL" id="JBHTIR010000310">
    <property type="protein sequence ID" value="MFD0851268.1"/>
    <property type="molecule type" value="Genomic_DNA"/>
</dbReference>
<feature type="non-terminal residue" evidence="1">
    <location>
        <position position="49"/>
    </location>
</feature>
<evidence type="ECO:0000313" key="1">
    <source>
        <dbReference type="EMBL" id="MFD0851268.1"/>
    </source>
</evidence>
<keyword evidence="1" id="KW-0436">Ligase</keyword>
<protein>
    <submittedName>
        <fullName evidence="1">Ergothioneine biosynthesis glutamate--cysteine ligase EgtA</fullName>
    </submittedName>
</protein>
<reference evidence="2" key="1">
    <citation type="journal article" date="2019" name="Int. J. Syst. Evol. Microbiol.">
        <title>The Global Catalogue of Microorganisms (GCM) 10K type strain sequencing project: providing services to taxonomists for standard genome sequencing and annotation.</title>
        <authorList>
            <consortium name="The Broad Institute Genomics Platform"/>
            <consortium name="The Broad Institute Genome Sequencing Center for Infectious Disease"/>
            <person name="Wu L."/>
            <person name="Ma J."/>
        </authorList>
    </citation>
    <scope>NUCLEOTIDE SEQUENCE [LARGE SCALE GENOMIC DNA]</scope>
    <source>
        <strain evidence="2">JCM 31696</strain>
    </source>
</reference>
<organism evidence="1 2">
    <name type="scientific">Actinomadura adrarensis</name>
    <dbReference type="NCBI Taxonomy" id="1819600"/>
    <lineage>
        <taxon>Bacteria</taxon>
        <taxon>Bacillati</taxon>
        <taxon>Actinomycetota</taxon>
        <taxon>Actinomycetes</taxon>
        <taxon>Streptosporangiales</taxon>
        <taxon>Thermomonosporaceae</taxon>
        <taxon>Actinomadura</taxon>
    </lineage>
</organism>
<comment type="caution">
    <text evidence="1">The sequence shown here is derived from an EMBL/GenBank/DDBJ whole genome shotgun (WGS) entry which is preliminary data.</text>
</comment>
<accession>A0ABW3CC75</accession>
<name>A0ABW3CC75_9ACTN</name>
<sequence>MTRLTVDEVYAYIRGVCFKTGPPGTVGAETEWFVRDTADPAAPVPPDRT</sequence>
<gene>
    <name evidence="1" type="ORF">ACFQ07_03515</name>
</gene>
<evidence type="ECO:0000313" key="2">
    <source>
        <dbReference type="Proteomes" id="UP001597083"/>
    </source>
</evidence>